<feature type="compositionally biased region" description="Polar residues" evidence="9">
    <location>
        <begin position="373"/>
        <end position="383"/>
    </location>
</feature>
<name>A0A7S0MQ36_9CRYP</name>
<evidence type="ECO:0000256" key="7">
    <source>
        <dbReference type="ARBA" id="ARBA00022884"/>
    </source>
</evidence>
<dbReference type="PANTHER" id="PTHR23114">
    <property type="entry name" value="M7GPPPN-MRNA HYDROLASE"/>
    <property type="match status" value="1"/>
</dbReference>
<dbReference type="GO" id="GO:0000290">
    <property type="term" value="P:deadenylation-dependent decapping of nuclear-transcribed mRNA"/>
    <property type="evidence" value="ECO:0007669"/>
    <property type="project" value="InterPro"/>
</dbReference>
<keyword evidence="6" id="KW-0378">Hydrolase</keyword>
<evidence type="ECO:0000256" key="1">
    <source>
        <dbReference type="ARBA" id="ARBA00001936"/>
    </source>
</evidence>
<dbReference type="Gene3D" id="3.90.79.10">
    <property type="entry name" value="Nucleoside Triphosphate Pyrophosphohydrolase"/>
    <property type="match status" value="1"/>
</dbReference>
<dbReference type="AlphaFoldDB" id="A0A7S0MQ36"/>
<dbReference type="InterPro" id="IPR007722">
    <property type="entry name" value="DCP2_BoxA"/>
</dbReference>
<reference evidence="11" key="1">
    <citation type="submission" date="2021-01" db="EMBL/GenBank/DDBJ databases">
        <authorList>
            <person name="Corre E."/>
            <person name="Pelletier E."/>
            <person name="Niang G."/>
            <person name="Scheremetjew M."/>
            <person name="Finn R."/>
            <person name="Kale V."/>
            <person name="Holt S."/>
            <person name="Cochrane G."/>
            <person name="Meng A."/>
            <person name="Brown T."/>
            <person name="Cohen L."/>
        </authorList>
    </citation>
    <scope>NUCLEOTIDE SEQUENCE</scope>
    <source>
        <strain evidence="11">CCAP979/52</strain>
    </source>
</reference>
<dbReference type="GO" id="GO:0030145">
    <property type="term" value="F:manganese ion binding"/>
    <property type="evidence" value="ECO:0007669"/>
    <property type="project" value="InterPro"/>
</dbReference>
<evidence type="ECO:0000256" key="4">
    <source>
        <dbReference type="ARBA" id="ARBA00022490"/>
    </source>
</evidence>
<evidence type="ECO:0000256" key="3">
    <source>
        <dbReference type="ARBA" id="ARBA00005279"/>
    </source>
</evidence>
<dbReference type="GO" id="GO:0140933">
    <property type="term" value="F:5'-(N(7)-methylguanosine 5'-triphospho)-[mRNA] hydrolase activity"/>
    <property type="evidence" value="ECO:0007669"/>
    <property type="project" value="InterPro"/>
</dbReference>
<feature type="domain" description="Nudix hydrolase" evidence="10">
    <location>
        <begin position="110"/>
        <end position="242"/>
    </location>
</feature>
<dbReference type="PANTHER" id="PTHR23114:SF17">
    <property type="entry name" value="M7GPPPN-MRNA HYDROLASE"/>
    <property type="match status" value="1"/>
</dbReference>
<evidence type="ECO:0000259" key="10">
    <source>
        <dbReference type="PROSITE" id="PS51462"/>
    </source>
</evidence>
<protein>
    <recommendedName>
        <fullName evidence="10">Nudix hydrolase domain-containing protein</fullName>
    </recommendedName>
</protein>
<keyword evidence="4" id="KW-0963">Cytoplasm</keyword>
<dbReference type="InterPro" id="IPR015797">
    <property type="entry name" value="NUDIX_hydrolase-like_dom_sf"/>
</dbReference>
<dbReference type="FunFam" id="3.90.79.10:FF:000003">
    <property type="entry name" value="M7GpppN-mRNA hydrolase isoform 2"/>
    <property type="match status" value="1"/>
</dbReference>
<keyword evidence="5" id="KW-0479">Metal-binding</keyword>
<feature type="region of interest" description="Disordered" evidence="9">
    <location>
        <begin position="252"/>
        <end position="282"/>
    </location>
</feature>
<comment type="similarity">
    <text evidence="3">Belongs to the Nudix hydrolase family. DCP2 subfamily.</text>
</comment>
<dbReference type="InterPro" id="IPR036189">
    <property type="entry name" value="DCP2_BoxA_sf"/>
</dbReference>
<dbReference type="InterPro" id="IPR020084">
    <property type="entry name" value="NUDIX_hydrolase_CS"/>
</dbReference>
<dbReference type="InterPro" id="IPR000086">
    <property type="entry name" value="NUDIX_hydrolase_dom"/>
</dbReference>
<feature type="region of interest" description="Disordered" evidence="9">
    <location>
        <begin position="340"/>
        <end position="471"/>
    </location>
</feature>
<evidence type="ECO:0000256" key="8">
    <source>
        <dbReference type="ARBA" id="ARBA00023211"/>
    </source>
</evidence>
<comment type="subcellular location">
    <subcellularLocation>
        <location evidence="2">Cytoplasm</location>
    </subcellularLocation>
</comment>
<keyword evidence="8" id="KW-0464">Manganese</keyword>
<dbReference type="SMART" id="SM01125">
    <property type="entry name" value="DCP2"/>
    <property type="match status" value="1"/>
</dbReference>
<dbReference type="SUPFAM" id="SSF55811">
    <property type="entry name" value="Nudix"/>
    <property type="match status" value="1"/>
</dbReference>
<comment type="cofactor">
    <cofactor evidence="1">
        <name>Mn(2+)</name>
        <dbReference type="ChEBI" id="CHEBI:29035"/>
    </cofactor>
</comment>
<keyword evidence="7" id="KW-0694">RNA-binding</keyword>
<dbReference type="GO" id="GO:0003723">
    <property type="term" value="F:RNA binding"/>
    <property type="evidence" value="ECO:0007669"/>
    <property type="project" value="UniProtKB-KW"/>
</dbReference>
<evidence type="ECO:0000256" key="2">
    <source>
        <dbReference type="ARBA" id="ARBA00004496"/>
    </source>
</evidence>
<dbReference type="EMBL" id="HBEZ01045961">
    <property type="protein sequence ID" value="CAD8647997.1"/>
    <property type="molecule type" value="Transcribed_RNA"/>
</dbReference>
<dbReference type="Gene3D" id="1.10.10.1050">
    <property type="entry name" value="Dcp2, box A domain"/>
    <property type="match status" value="1"/>
</dbReference>
<dbReference type="GO" id="GO:0000184">
    <property type="term" value="P:nuclear-transcribed mRNA catabolic process, nonsense-mediated decay"/>
    <property type="evidence" value="ECO:0007669"/>
    <property type="project" value="InterPro"/>
</dbReference>
<evidence type="ECO:0000256" key="9">
    <source>
        <dbReference type="SAM" id="MobiDB-lite"/>
    </source>
</evidence>
<dbReference type="PROSITE" id="PS00893">
    <property type="entry name" value="NUDIX_BOX"/>
    <property type="match status" value="1"/>
</dbReference>
<proteinExistence type="inferred from homology"/>
<gene>
    <name evidence="11" type="ORF">CCUR1050_LOCUS25320</name>
</gene>
<dbReference type="GO" id="GO:0005737">
    <property type="term" value="C:cytoplasm"/>
    <property type="evidence" value="ECO:0007669"/>
    <property type="project" value="UniProtKB-SubCell"/>
</dbReference>
<accession>A0A7S0MQ36</accession>
<dbReference type="SUPFAM" id="SSF140586">
    <property type="entry name" value="Dcp2 domain-like"/>
    <property type="match status" value="1"/>
</dbReference>
<sequence>MCNNTSTVAQTQYEKMGHDRSTSLSLVLEDVAARFILTCPDEEFESFERLFFQIEAAHWFYIDNCVESDPSLPNMGLKEFARRLFQHCPMLTKFQASVEAHLQKFSQYKVCVPVYGGIILNPAMDKCVLVKGWSKNATWGFPKGKVNKNEGEMACAAREVYEEVGFDASQLINEDDTITATINNNDNEQTIKLYIIAGVPEDTVFETQTRKEISKICWFSVRELPVSSMPGRDFFLVRPFVKQLNEWIKSRKSGKPRAIHSKQQMPKVKESRRTASVPTQRPERQFNAECVRQYSEGHNTLAELGRSGSFSVEDMFRVNEERFGVKSTYQADLYTTPLRTAGNSKPAPKCAKSSDSVPPGGEYRQCTVKDKNVTISGSSSKDCPQTPILNCAPSHRPGEKQVSEIEASHCIISEAASNSRISPPTARKSAVAKHGTGSPPAQVPRASVESKRRKGEPIAQAPKQNDGKLQLQHSQFHSSCDAEVGKTVRGNVEFGKGFRFNTLEVMAPILAMS</sequence>
<organism evidence="11">
    <name type="scientific">Cryptomonas curvata</name>
    <dbReference type="NCBI Taxonomy" id="233186"/>
    <lineage>
        <taxon>Eukaryota</taxon>
        <taxon>Cryptophyceae</taxon>
        <taxon>Cryptomonadales</taxon>
        <taxon>Cryptomonadaceae</taxon>
        <taxon>Cryptomonas</taxon>
    </lineage>
</organism>
<dbReference type="InterPro" id="IPR044099">
    <property type="entry name" value="Dcp2_NUDIX"/>
</dbReference>
<evidence type="ECO:0000313" key="11">
    <source>
        <dbReference type="EMBL" id="CAD8647997.1"/>
    </source>
</evidence>
<dbReference type="Pfam" id="PF00293">
    <property type="entry name" value="NUDIX"/>
    <property type="match status" value="1"/>
</dbReference>
<evidence type="ECO:0000256" key="5">
    <source>
        <dbReference type="ARBA" id="ARBA00022723"/>
    </source>
</evidence>
<feature type="compositionally biased region" description="Basic and acidic residues" evidence="9">
    <location>
        <begin position="396"/>
        <end position="407"/>
    </location>
</feature>
<dbReference type="PROSITE" id="PS51462">
    <property type="entry name" value="NUDIX"/>
    <property type="match status" value="1"/>
</dbReference>
<dbReference type="CDD" id="cd03672">
    <property type="entry name" value="NUDIX_Dcp2p_Nudt20"/>
    <property type="match status" value="1"/>
</dbReference>
<dbReference type="Pfam" id="PF05026">
    <property type="entry name" value="DCP2"/>
    <property type="match status" value="1"/>
</dbReference>
<evidence type="ECO:0000256" key="6">
    <source>
        <dbReference type="ARBA" id="ARBA00022801"/>
    </source>
</evidence>